<evidence type="ECO:0000313" key="13">
    <source>
        <dbReference type="EMBL" id="QVE48758.1"/>
    </source>
</evidence>
<gene>
    <name evidence="13" type="ORF">H9Q19_03495</name>
</gene>
<evidence type="ECO:0000256" key="3">
    <source>
        <dbReference type="ARBA" id="ARBA00007542"/>
    </source>
</evidence>
<evidence type="ECO:0000256" key="2">
    <source>
        <dbReference type="ARBA" id="ARBA00004416"/>
    </source>
</evidence>
<dbReference type="Pfam" id="PF02415">
    <property type="entry name" value="Chlam_PMP"/>
    <property type="match status" value="4"/>
</dbReference>
<evidence type="ECO:0000256" key="8">
    <source>
        <dbReference type="ARBA" id="ARBA00022729"/>
    </source>
</evidence>
<evidence type="ECO:0000256" key="10">
    <source>
        <dbReference type="ARBA" id="ARBA00023237"/>
    </source>
</evidence>
<dbReference type="Pfam" id="PF07548">
    <property type="entry name" value="ChlamPMP_M"/>
    <property type="match status" value="1"/>
</dbReference>
<keyword evidence="4" id="KW-1134">Transmembrane beta strand</keyword>
<evidence type="ECO:0000256" key="7">
    <source>
        <dbReference type="ARBA" id="ARBA00022692"/>
    </source>
</evidence>
<reference evidence="13 14" key="1">
    <citation type="submission" date="2020-08" db="EMBL/GenBank/DDBJ databases">
        <title>Isolation and characterization of novel Chlamydia from Siamese crocodiles (Crocodylus siamensis).</title>
        <authorList>
            <person name="Sariya L."/>
        </authorList>
    </citation>
    <scope>NUCLEOTIDE SEQUENCE [LARGE SCALE GENOMIC DNA]</scope>
    <source>
        <strain evidence="13 14">No. 12</strain>
    </source>
</reference>
<feature type="signal peptide" evidence="11">
    <location>
        <begin position="1"/>
        <end position="19"/>
    </location>
</feature>
<dbReference type="NCBIfam" id="TIGR01376">
    <property type="entry name" value="POMP_repeat"/>
    <property type="match status" value="5"/>
</dbReference>
<evidence type="ECO:0000256" key="6">
    <source>
        <dbReference type="ARBA" id="ARBA00022525"/>
    </source>
</evidence>
<name>A0ABX8CCL1_9CHLA</name>
<evidence type="ECO:0000256" key="9">
    <source>
        <dbReference type="ARBA" id="ARBA00023136"/>
    </source>
</evidence>
<feature type="domain" description="Autotransporter" evidence="12">
    <location>
        <begin position="631"/>
        <end position="937"/>
    </location>
</feature>
<dbReference type="GeneID" id="301704663"/>
<dbReference type="InterPro" id="IPR003368">
    <property type="entry name" value="POMP_repeat"/>
</dbReference>
<dbReference type="InterPro" id="IPR005546">
    <property type="entry name" value="Autotransporte_beta"/>
</dbReference>
<protein>
    <submittedName>
        <fullName evidence="13">Autotransporter domain-containing protein</fullName>
    </submittedName>
</protein>
<dbReference type="Proteomes" id="UP000680625">
    <property type="component" value="Chromosome"/>
</dbReference>
<keyword evidence="6" id="KW-0964">Secreted</keyword>
<dbReference type="SUPFAM" id="SSF103515">
    <property type="entry name" value="Autotransporter"/>
    <property type="match status" value="1"/>
</dbReference>
<evidence type="ECO:0000256" key="5">
    <source>
        <dbReference type="ARBA" id="ARBA00022512"/>
    </source>
</evidence>
<keyword evidence="9" id="KW-0472">Membrane</keyword>
<dbReference type="InterPro" id="IPR011427">
    <property type="entry name" value="Polymorphic_membr_middle"/>
</dbReference>
<dbReference type="Gene3D" id="2.40.128.130">
    <property type="entry name" value="Autotransporter beta-domain"/>
    <property type="match status" value="1"/>
</dbReference>
<evidence type="ECO:0000256" key="11">
    <source>
        <dbReference type="SAM" id="SignalP"/>
    </source>
</evidence>
<comment type="similarity">
    <text evidence="3">Belongs to the PMP outer membrane protein family.</text>
</comment>
<dbReference type="RefSeq" id="WP_213240339.1">
    <property type="nucleotide sequence ID" value="NZ_CP060791.1"/>
</dbReference>
<dbReference type="PROSITE" id="PS51208">
    <property type="entry name" value="AUTOTRANSPORTER"/>
    <property type="match status" value="1"/>
</dbReference>
<keyword evidence="10" id="KW-0998">Cell outer membrane</keyword>
<dbReference type="Pfam" id="PF03797">
    <property type="entry name" value="Autotransporter"/>
    <property type="match status" value="1"/>
</dbReference>
<dbReference type="EMBL" id="CP060791">
    <property type="protein sequence ID" value="QVE48758.1"/>
    <property type="molecule type" value="Genomic_DNA"/>
</dbReference>
<evidence type="ECO:0000256" key="1">
    <source>
        <dbReference type="ARBA" id="ARBA00004191"/>
    </source>
</evidence>
<evidence type="ECO:0000313" key="14">
    <source>
        <dbReference type="Proteomes" id="UP000680625"/>
    </source>
</evidence>
<comment type="subcellular location">
    <subcellularLocation>
        <location evidence="2">Cell outer membrane</location>
        <topology evidence="2">Peripheral membrane protein</topology>
        <orientation evidence="2">Extracellular side</orientation>
    </subcellularLocation>
    <subcellularLocation>
        <location evidence="1">Secreted</location>
        <location evidence="1">Cell wall</location>
    </subcellularLocation>
</comment>
<evidence type="ECO:0000259" key="12">
    <source>
        <dbReference type="PROSITE" id="PS51208"/>
    </source>
</evidence>
<feature type="chain" id="PRO_5045580791" evidence="11">
    <location>
        <begin position="20"/>
        <end position="937"/>
    </location>
</feature>
<proteinExistence type="inferred from homology"/>
<keyword evidence="5" id="KW-0134">Cell wall</keyword>
<dbReference type="SMART" id="SM00869">
    <property type="entry name" value="Autotransporter"/>
    <property type="match status" value="1"/>
</dbReference>
<dbReference type="InterPro" id="IPR036709">
    <property type="entry name" value="Autotransporte_beta_dom_sf"/>
</dbReference>
<evidence type="ECO:0000256" key="4">
    <source>
        <dbReference type="ARBA" id="ARBA00022452"/>
    </source>
</evidence>
<sequence length="937" mass="102399">MKQMFFWKFVLLSSLVPLAYTSHLSGTEIVLPLSGMHTGEDLELFTMLTTSPQGTNYTLRGEFTLKDFLGYSIHKSGGAFRNLEGNLTFTGSTPLATLNFTNLQLGGQGAGVFSKSFLTFENLKAVNVENNQSTGGVLTSRQDMFFTRNTNLLFQNNVSRGPGGAILLTGAQPNRMIFSEQRGLISFIKNRAEVVKNITNSGNGGAISSEVAGSSILFDGNQEILFQENHAKSGGGIYNAQGTVEFTKNKNTITFIENRALESGGAIYTNLCSINKQSAPISFCKNSARNLGGAVYSQQIIIKNNDESIFFSENHAEGGGAIASTSCNLTASQPIIFSENSSGNLGGGAIYLSGPQPKLHLHAQNADIVFNGNITKISTKHSSITNNNAITIKGAPEAIRLIANENQSIIFYDPILATSQSVNPVDINSVDNIFHCGSVIFSGEKLAIDRQDKSNKTSIFNQPVYLNNGTLSITSGAILAVQEFKQLGGTLNLSPGSMLTSYNSLGKDLIISNISFGLDATHSHLPAEIRASGNSGIRLSGSPQIHDPDNIFYDNHDLASQPYQMEIIFKSDKNINTDGFIPEEIAVQQNAYGYQGVWKFNWSGEDSKRHKTLKALWIPTGTFILNPEKEGYLVPSSTWTTFTGMRSANDAILDNYLNNNMLMPIKHICIFGGIVSSVMEQNGENYNNFSTTQAGHNLGIKLPFSPNTVVCATFTQLHGSSSQDNIPGKSHSHMLLGTIAAFKNWRALSFRSSVSYAEESHVMKHRFSKKDITRGSWKNQGFRSSVGLSYAYPKGIRCLKITPFVDLEYTVINQNPFIETGYDPRYFASSHLSNLALPTGVSLEMRFFGAKYSLFTQFSMAYIKDLLRENPVTTASLILNQHSWKVGSVFIGQEAMNLKFRTTFKYRLATAYLGISTIQREGNNLSGDAFGGLSLSF</sequence>
<keyword evidence="14" id="KW-1185">Reference proteome</keyword>
<organism evidence="13 14">
    <name type="scientific">Chlamydia crocodili</name>
    <dbReference type="NCBI Taxonomy" id="2766982"/>
    <lineage>
        <taxon>Bacteria</taxon>
        <taxon>Pseudomonadati</taxon>
        <taxon>Chlamydiota</taxon>
        <taxon>Chlamydiia</taxon>
        <taxon>Chlamydiales</taxon>
        <taxon>Chlamydiaceae</taxon>
        <taxon>Chlamydia/Chlamydophila group</taxon>
        <taxon>Chlamydia</taxon>
    </lineage>
</organism>
<keyword evidence="8 11" id="KW-0732">Signal</keyword>
<accession>A0ABX8CCL1</accession>
<keyword evidence="7" id="KW-0812">Transmembrane</keyword>